<evidence type="ECO:0000256" key="5">
    <source>
        <dbReference type="ARBA" id="ARBA00022801"/>
    </source>
</evidence>
<dbReference type="GO" id="GO:0009432">
    <property type="term" value="P:SOS response"/>
    <property type="evidence" value="ECO:0007669"/>
    <property type="project" value="UniProtKB-KW"/>
</dbReference>
<keyword evidence="5 12" id="KW-0378">Hydrolase</keyword>
<protein>
    <submittedName>
        <fullName evidence="15">Transcriptional repressor LexA</fullName>
        <ecNumber evidence="15">3.4.21.88</ecNumber>
    </submittedName>
</protein>
<keyword evidence="2" id="KW-0678">Repressor</keyword>
<evidence type="ECO:0000256" key="8">
    <source>
        <dbReference type="ARBA" id="ARBA00023125"/>
    </source>
</evidence>
<dbReference type="NCBIfam" id="TIGR00498">
    <property type="entry name" value="lexA"/>
    <property type="match status" value="1"/>
</dbReference>
<name>A0A9D1E661_9FIRM</name>
<evidence type="ECO:0000256" key="11">
    <source>
        <dbReference type="ARBA" id="ARBA00023236"/>
    </source>
</evidence>
<evidence type="ECO:0000256" key="10">
    <source>
        <dbReference type="ARBA" id="ARBA00023204"/>
    </source>
</evidence>
<keyword evidence="6 12" id="KW-0068">Autocatalytic cleavage</keyword>
<dbReference type="InterPro" id="IPR050077">
    <property type="entry name" value="LexA_repressor"/>
</dbReference>
<evidence type="ECO:0000256" key="4">
    <source>
        <dbReference type="ARBA" id="ARBA00022763"/>
    </source>
</evidence>
<evidence type="ECO:0000259" key="13">
    <source>
        <dbReference type="Pfam" id="PF00717"/>
    </source>
</evidence>
<keyword evidence="8" id="KW-0238">DNA-binding</keyword>
<dbReference type="InterPro" id="IPR036286">
    <property type="entry name" value="LexA/Signal_pep-like_sf"/>
</dbReference>
<dbReference type="SUPFAM" id="SSF51306">
    <property type="entry name" value="LexA/Signal peptidase"/>
    <property type="match status" value="1"/>
</dbReference>
<keyword evidence="7" id="KW-0805">Transcription regulation</keyword>
<dbReference type="InterPro" id="IPR006200">
    <property type="entry name" value="LexA"/>
</dbReference>
<evidence type="ECO:0000313" key="16">
    <source>
        <dbReference type="Proteomes" id="UP000823913"/>
    </source>
</evidence>
<evidence type="ECO:0000256" key="6">
    <source>
        <dbReference type="ARBA" id="ARBA00022813"/>
    </source>
</evidence>
<dbReference type="GO" id="GO:0045892">
    <property type="term" value="P:negative regulation of DNA-templated transcription"/>
    <property type="evidence" value="ECO:0007669"/>
    <property type="project" value="InterPro"/>
</dbReference>
<dbReference type="GO" id="GO:0004252">
    <property type="term" value="F:serine-type endopeptidase activity"/>
    <property type="evidence" value="ECO:0007669"/>
    <property type="project" value="UniProtKB-EC"/>
</dbReference>
<keyword evidence="4" id="KW-0227">DNA damage</keyword>
<comment type="caution">
    <text evidence="15">The sequence shown here is derived from an EMBL/GenBank/DDBJ whole genome shotgun (WGS) entry which is preliminary data.</text>
</comment>
<keyword evidence="9" id="KW-0804">Transcription</keyword>
<evidence type="ECO:0000256" key="7">
    <source>
        <dbReference type="ARBA" id="ARBA00023015"/>
    </source>
</evidence>
<comment type="similarity">
    <text evidence="1 12">Belongs to the peptidase S24 family.</text>
</comment>
<dbReference type="PRINTS" id="PR00726">
    <property type="entry name" value="LEXASERPTASE"/>
</dbReference>
<feature type="domain" description="Peptidase S24/S26A/S26B/S26C" evidence="13">
    <location>
        <begin position="78"/>
        <end position="190"/>
    </location>
</feature>
<dbReference type="Proteomes" id="UP000823913">
    <property type="component" value="Unassembled WGS sequence"/>
</dbReference>
<evidence type="ECO:0000256" key="9">
    <source>
        <dbReference type="ARBA" id="ARBA00023163"/>
    </source>
</evidence>
<proteinExistence type="inferred from homology"/>
<evidence type="ECO:0000256" key="1">
    <source>
        <dbReference type="ARBA" id="ARBA00007484"/>
    </source>
</evidence>
<dbReference type="InterPro" id="IPR015927">
    <property type="entry name" value="Peptidase_S24_S26A/B/C"/>
</dbReference>
<evidence type="ECO:0000256" key="12">
    <source>
        <dbReference type="RuleBase" id="RU003991"/>
    </source>
</evidence>
<dbReference type="InterPro" id="IPR036388">
    <property type="entry name" value="WH-like_DNA-bd_sf"/>
</dbReference>
<evidence type="ECO:0000259" key="14">
    <source>
        <dbReference type="Pfam" id="PF01726"/>
    </source>
</evidence>
<dbReference type="FunFam" id="2.10.109.10:FF:000001">
    <property type="entry name" value="LexA repressor"/>
    <property type="match status" value="1"/>
</dbReference>
<organism evidence="15 16">
    <name type="scientific">Candidatus Coproplasma avicola</name>
    <dbReference type="NCBI Taxonomy" id="2840744"/>
    <lineage>
        <taxon>Bacteria</taxon>
        <taxon>Bacillati</taxon>
        <taxon>Bacillota</taxon>
        <taxon>Clostridia</taxon>
        <taxon>Eubacteriales</taxon>
        <taxon>Candidatus Coproplasma</taxon>
    </lineage>
</organism>
<dbReference type="InterPro" id="IPR006199">
    <property type="entry name" value="LexA_DNA-bd_dom"/>
</dbReference>
<dbReference type="InterPro" id="IPR036390">
    <property type="entry name" value="WH_DNA-bd_sf"/>
</dbReference>
<dbReference type="PANTHER" id="PTHR33516">
    <property type="entry name" value="LEXA REPRESSOR"/>
    <property type="match status" value="1"/>
</dbReference>
<dbReference type="GO" id="GO:0003677">
    <property type="term" value="F:DNA binding"/>
    <property type="evidence" value="ECO:0007669"/>
    <property type="project" value="UniProtKB-KW"/>
</dbReference>
<feature type="domain" description="LexA repressor DNA-binding" evidence="14">
    <location>
        <begin position="7"/>
        <end position="57"/>
    </location>
</feature>
<dbReference type="Gene3D" id="1.10.10.10">
    <property type="entry name" value="Winged helix-like DNA-binding domain superfamily/Winged helix DNA-binding domain"/>
    <property type="match status" value="1"/>
</dbReference>
<reference evidence="15" key="2">
    <citation type="journal article" date="2021" name="PeerJ">
        <title>Extensive microbial diversity within the chicken gut microbiome revealed by metagenomics and culture.</title>
        <authorList>
            <person name="Gilroy R."/>
            <person name="Ravi A."/>
            <person name="Getino M."/>
            <person name="Pursley I."/>
            <person name="Horton D.L."/>
            <person name="Alikhan N.F."/>
            <person name="Baker D."/>
            <person name="Gharbi K."/>
            <person name="Hall N."/>
            <person name="Watson M."/>
            <person name="Adriaenssens E.M."/>
            <person name="Foster-Nyarko E."/>
            <person name="Jarju S."/>
            <person name="Secka A."/>
            <person name="Antonio M."/>
            <person name="Oren A."/>
            <person name="Chaudhuri R.R."/>
            <person name="La Ragione R."/>
            <person name="Hildebrand F."/>
            <person name="Pallen M.J."/>
        </authorList>
    </citation>
    <scope>NUCLEOTIDE SEQUENCE</scope>
    <source>
        <strain evidence="15">ChiW16-3235</strain>
    </source>
</reference>
<dbReference type="InterPro" id="IPR039418">
    <property type="entry name" value="LexA-like"/>
</dbReference>
<evidence type="ECO:0000313" key="15">
    <source>
        <dbReference type="EMBL" id="HIR66916.1"/>
    </source>
</evidence>
<keyword evidence="11" id="KW-0742">SOS response</keyword>
<dbReference type="GO" id="GO:0006508">
    <property type="term" value="P:proteolysis"/>
    <property type="evidence" value="ECO:0007669"/>
    <property type="project" value="InterPro"/>
</dbReference>
<gene>
    <name evidence="15" type="primary">lexA</name>
    <name evidence="15" type="ORF">IAB94_02565</name>
</gene>
<dbReference type="Pfam" id="PF01726">
    <property type="entry name" value="LexA_DNA_bind"/>
    <property type="match status" value="1"/>
</dbReference>
<dbReference type="Pfam" id="PF00717">
    <property type="entry name" value="Peptidase_S24"/>
    <property type="match status" value="1"/>
</dbReference>
<dbReference type="InterPro" id="IPR006197">
    <property type="entry name" value="Peptidase_S24_LexA"/>
</dbReference>
<evidence type="ECO:0000256" key="3">
    <source>
        <dbReference type="ARBA" id="ARBA00022705"/>
    </source>
</evidence>
<dbReference type="SUPFAM" id="SSF46785">
    <property type="entry name" value="Winged helix' DNA-binding domain"/>
    <property type="match status" value="1"/>
</dbReference>
<evidence type="ECO:0000256" key="2">
    <source>
        <dbReference type="ARBA" id="ARBA00022491"/>
    </source>
</evidence>
<sequence length="196" mass="21816">MKKIDKTQEVYEYITSFISENGYAPTVREICSACSIRSTATAFNIMNELAGKGLITKSKVGENKRRAISINQQAVKVPLIGTVAAGEPIFAQENYEDFYSIPTNLFKGDDLFMLTVKGDSMKKIGMFSGDKIIVKKQPVAENGEIVVALVDDSATVKRFYKRDGKFILHPENDDMEDFIFDDVTILGKVIGLVRNI</sequence>
<dbReference type="AlphaFoldDB" id="A0A9D1E661"/>
<dbReference type="Gene3D" id="2.10.109.10">
    <property type="entry name" value="Umud Fragment, subunit A"/>
    <property type="match status" value="1"/>
</dbReference>
<dbReference type="PANTHER" id="PTHR33516:SF2">
    <property type="entry name" value="LEXA REPRESSOR-RELATED"/>
    <property type="match status" value="1"/>
</dbReference>
<dbReference type="GO" id="GO:0006281">
    <property type="term" value="P:DNA repair"/>
    <property type="evidence" value="ECO:0007669"/>
    <property type="project" value="UniProtKB-KW"/>
</dbReference>
<dbReference type="EC" id="3.4.21.88" evidence="15"/>
<keyword evidence="10" id="KW-0234">DNA repair</keyword>
<dbReference type="EMBL" id="DVHK01000059">
    <property type="protein sequence ID" value="HIR66916.1"/>
    <property type="molecule type" value="Genomic_DNA"/>
</dbReference>
<accession>A0A9D1E661</accession>
<keyword evidence="3" id="KW-0235">DNA replication</keyword>
<dbReference type="CDD" id="cd06529">
    <property type="entry name" value="S24_LexA-like"/>
    <property type="match status" value="1"/>
</dbReference>
<dbReference type="GO" id="GO:0006260">
    <property type="term" value="P:DNA replication"/>
    <property type="evidence" value="ECO:0007669"/>
    <property type="project" value="UniProtKB-KW"/>
</dbReference>
<reference evidence="15" key="1">
    <citation type="submission" date="2020-10" db="EMBL/GenBank/DDBJ databases">
        <authorList>
            <person name="Gilroy R."/>
        </authorList>
    </citation>
    <scope>NUCLEOTIDE SEQUENCE</scope>
    <source>
        <strain evidence="15">ChiW16-3235</strain>
    </source>
</reference>